<evidence type="ECO:0000256" key="2">
    <source>
        <dbReference type="ARBA" id="ARBA00022475"/>
    </source>
</evidence>
<sequence length="408" mass="43672">MKTNKLLTVAQYEFKQMTGTKAFIILTILGPFLILAITVLPSLLAMNPQVIQGSVSVGHAGLSSQQVGDLRGVLTDMQITLKEYSGEDQIREAVREGAIRLGIASQAQGEPVLFSKEAVDFTLVGRVQDVLGKAIVRDRLAGQGYDPQTILALTKAPQFSHITLSEQGEESSDSGGFGSGFFTVFTMAMLLYMTILLYGQMIGRSVVQEKTSKTVEILLSSLKPGELMGGKILGIGLAGVLQYGIWIVTTVIASTLLEPVIGPGMLSQINPGNLAALMVFFLLGYFLFGSAYAAIGAASQDEQQMGQMSLPLILFLIIPIMLLSSIIMNPSTGLAVGLSWFPLTSPIIMLARVVIETPAMWEILGSIAVLLCTIALVILGGGKIFRTGILLTGSKKKLGEVLTWLWKS</sequence>
<dbReference type="RefSeq" id="WP_037545555.1">
    <property type="nucleotide sequence ID" value="NZ_JNUP01000023.1"/>
</dbReference>
<dbReference type="Proteomes" id="UP000029692">
    <property type="component" value="Unassembled WGS sequence"/>
</dbReference>
<dbReference type="OrthoDB" id="9768837at2"/>
<name>A0A098R4B9_9SPIO</name>
<reference evidence="8 9" key="1">
    <citation type="submission" date="2014-05" db="EMBL/GenBank/DDBJ databases">
        <title>De novo Genome Sequence of Spirocheata sp.</title>
        <authorList>
            <person name="Shivani Y."/>
            <person name="Subhash Y."/>
            <person name="Tushar L."/>
            <person name="Sasikala C."/>
            <person name="Ramana C.V."/>
        </authorList>
    </citation>
    <scope>NUCLEOTIDE SEQUENCE [LARGE SCALE GENOMIC DNA]</scope>
    <source>
        <strain evidence="8 9">JC230</strain>
    </source>
</reference>
<dbReference type="Pfam" id="PF12698">
    <property type="entry name" value="ABC2_membrane_3"/>
    <property type="match status" value="1"/>
</dbReference>
<comment type="caution">
    <text evidence="8">The sequence shown here is derived from an EMBL/GenBank/DDBJ whole genome shotgun (WGS) entry which is preliminary data.</text>
</comment>
<feature type="transmembrane region" description="Helical" evidence="6">
    <location>
        <begin position="310"/>
        <end position="328"/>
    </location>
</feature>
<feature type="transmembrane region" description="Helical" evidence="6">
    <location>
        <begin position="334"/>
        <end position="355"/>
    </location>
</feature>
<comment type="subcellular location">
    <subcellularLocation>
        <location evidence="1">Cell membrane</location>
        <topology evidence="1">Multi-pass membrane protein</topology>
    </subcellularLocation>
</comment>
<feature type="transmembrane region" description="Helical" evidence="6">
    <location>
        <begin position="232"/>
        <end position="254"/>
    </location>
</feature>
<keyword evidence="3 6" id="KW-0812">Transmembrane</keyword>
<feature type="transmembrane region" description="Helical" evidence="6">
    <location>
        <begin position="367"/>
        <end position="385"/>
    </location>
</feature>
<gene>
    <name evidence="8" type="ORF">DC28_02930</name>
</gene>
<evidence type="ECO:0000313" key="9">
    <source>
        <dbReference type="Proteomes" id="UP000029692"/>
    </source>
</evidence>
<proteinExistence type="predicted"/>
<evidence type="ECO:0000259" key="7">
    <source>
        <dbReference type="Pfam" id="PF12698"/>
    </source>
</evidence>
<dbReference type="GO" id="GO:0005886">
    <property type="term" value="C:plasma membrane"/>
    <property type="evidence" value="ECO:0007669"/>
    <property type="project" value="UniProtKB-SubCell"/>
</dbReference>
<dbReference type="InterPro" id="IPR013525">
    <property type="entry name" value="ABC2_TM"/>
</dbReference>
<evidence type="ECO:0000256" key="1">
    <source>
        <dbReference type="ARBA" id="ARBA00004651"/>
    </source>
</evidence>
<evidence type="ECO:0000256" key="6">
    <source>
        <dbReference type="SAM" id="Phobius"/>
    </source>
</evidence>
<dbReference type="PANTHER" id="PTHR30294">
    <property type="entry name" value="MEMBRANE COMPONENT OF ABC TRANSPORTER YHHJ-RELATED"/>
    <property type="match status" value="1"/>
</dbReference>
<feature type="transmembrane region" description="Helical" evidence="6">
    <location>
        <begin position="274"/>
        <end position="298"/>
    </location>
</feature>
<feature type="domain" description="ABC-2 type transporter transmembrane" evidence="7">
    <location>
        <begin position="21"/>
        <end position="379"/>
    </location>
</feature>
<dbReference type="EMBL" id="JNUP01000023">
    <property type="protein sequence ID" value="KGE73612.1"/>
    <property type="molecule type" value="Genomic_DNA"/>
</dbReference>
<evidence type="ECO:0000256" key="3">
    <source>
        <dbReference type="ARBA" id="ARBA00022692"/>
    </source>
</evidence>
<keyword evidence="9" id="KW-1185">Reference proteome</keyword>
<dbReference type="GO" id="GO:0140359">
    <property type="term" value="F:ABC-type transporter activity"/>
    <property type="evidence" value="ECO:0007669"/>
    <property type="project" value="InterPro"/>
</dbReference>
<organism evidence="8 9">
    <name type="scientific">Spirochaeta lutea</name>
    <dbReference type="NCBI Taxonomy" id="1480694"/>
    <lineage>
        <taxon>Bacteria</taxon>
        <taxon>Pseudomonadati</taxon>
        <taxon>Spirochaetota</taxon>
        <taxon>Spirochaetia</taxon>
        <taxon>Spirochaetales</taxon>
        <taxon>Spirochaetaceae</taxon>
        <taxon>Spirochaeta</taxon>
    </lineage>
</organism>
<keyword evidence="5 6" id="KW-0472">Membrane</keyword>
<keyword evidence="4 6" id="KW-1133">Transmembrane helix</keyword>
<protein>
    <recommendedName>
        <fullName evidence="7">ABC-2 type transporter transmembrane domain-containing protein</fullName>
    </recommendedName>
</protein>
<dbReference type="InterPro" id="IPR051449">
    <property type="entry name" value="ABC-2_transporter_component"/>
</dbReference>
<feature type="transmembrane region" description="Helical" evidence="6">
    <location>
        <begin position="21"/>
        <end position="44"/>
    </location>
</feature>
<accession>A0A098R4B9</accession>
<dbReference type="eggNOG" id="COG1668">
    <property type="taxonomic scope" value="Bacteria"/>
</dbReference>
<dbReference type="STRING" id="1480694.DC28_02930"/>
<dbReference type="PANTHER" id="PTHR30294:SF29">
    <property type="entry name" value="MULTIDRUG ABC TRANSPORTER PERMEASE YBHS-RELATED"/>
    <property type="match status" value="1"/>
</dbReference>
<evidence type="ECO:0000313" key="8">
    <source>
        <dbReference type="EMBL" id="KGE73612.1"/>
    </source>
</evidence>
<evidence type="ECO:0000256" key="4">
    <source>
        <dbReference type="ARBA" id="ARBA00022989"/>
    </source>
</evidence>
<dbReference type="AlphaFoldDB" id="A0A098R4B9"/>
<feature type="transmembrane region" description="Helical" evidence="6">
    <location>
        <begin position="177"/>
        <end position="198"/>
    </location>
</feature>
<keyword evidence="2" id="KW-1003">Cell membrane</keyword>
<evidence type="ECO:0000256" key="5">
    <source>
        <dbReference type="ARBA" id="ARBA00023136"/>
    </source>
</evidence>